<keyword evidence="2" id="KW-1185">Reference proteome</keyword>
<gene>
    <name evidence="1" type="ORF">N7493_001243</name>
</gene>
<name>A0AAD6HTV8_9EURO</name>
<proteinExistence type="predicted"/>
<accession>A0AAD6HTV8</accession>
<protein>
    <submittedName>
        <fullName evidence="1">Uncharacterized protein</fullName>
    </submittedName>
</protein>
<organism evidence="1 2">
    <name type="scientific">Penicillium malachiteum</name>
    <dbReference type="NCBI Taxonomy" id="1324776"/>
    <lineage>
        <taxon>Eukaryota</taxon>
        <taxon>Fungi</taxon>
        <taxon>Dikarya</taxon>
        <taxon>Ascomycota</taxon>
        <taxon>Pezizomycotina</taxon>
        <taxon>Eurotiomycetes</taxon>
        <taxon>Eurotiomycetidae</taxon>
        <taxon>Eurotiales</taxon>
        <taxon>Aspergillaceae</taxon>
        <taxon>Penicillium</taxon>
    </lineage>
</organism>
<comment type="caution">
    <text evidence="1">The sequence shown here is derived from an EMBL/GenBank/DDBJ whole genome shotgun (WGS) entry which is preliminary data.</text>
</comment>
<dbReference type="AlphaFoldDB" id="A0AAD6HTV8"/>
<dbReference type="Proteomes" id="UP001215712">
    <property type="component" value="Unassembled WGS sequence"/>
</dbReference>
<dbReference type="EMBL" id="JAQJAN010000002">
    <property type="protein sequence ID" value="KAJ5738088.1"/>
    <property type="molecule type" value="Genomic_DNA"/>
</dbReference>
<evidence type="ECO:0000313" key="2">
    <source>
        <dbReference type="Proteomes" id="UP001215712"/>
    </source>
</evidence>
<evidence type="ECO:0000313" key="1">
    <source>
        <dbReference type="EMBL" id="KAJ5738088.1"/>
    </source>
</evidence>
<sequence>MAKVAEDVQPFLVIDALDECESKILDEIISILTRMNNENLRPPYHLERSRQAHAFTDEVYSFFRTHLLHWLEALSLLGKRPESAKYIKTLQLLFVSQLLEFQGLLKSYFGLTSNLQVE</sequence>
<reference evidence="1" key="2">
    <citation type="submission" date="2023-01" db="EMBL/GenBank/DDBJ databases">
        <authorList>
            <person name="Petersen C."/>
        </authorList>
    </citation>
    <scope>NUCLEOTIDE SEQUENCE</scope>
    <source>
        <strain evidence="1">IBT 17514</strain>
    </source>
</reference>
<reference evidence="1" key="1">
    <citation type="journal article" date="2023" name="IMA Fungus">
        <title>Comparative genomic study of the Penicillium genus elucidates a diverse pangenome and 15 lateral gene transfer events.</title>
        <authorList>
            <person name="Petersen C."/>
            <person name="Sorensen T."/>
            <person name="Nielsen M.R."/>
            <person name="Sondergaard T.E."/>
            <person name="Sorensen J.L."/>
            <person name="Fitzpatrick D.A."/>
            <person name="Frisvad J.C."/>
            <person name="Nielsen K.L."/>
        </authorList>
    </citation>
    <scope>NUCLEOTIDE SEQUENCE</scope>
    <source>
        <strain evidence="1">IBT 17514</strain>
    </source>
</reference>